<dbReference type="InterPro" id="IPR004485">
    <property type="entry name" value="Cobalamin_biosynth_CobD/CbiB"/>
</dbReference>
<feature type="transmembrane region" description="Helical" evidence="9">
    <location>
        <begin position="164"/>
        <end position="181"/>
    </location>
</feature>
<evidence type="ECO:0000256" key="3">
    <source>
        <dbReference type="ARBA" id="ARBA00006263"/>
    </source>
</evidence>
<comment type="caution">
    <text evidence="10">The sequence shown here is derived from an EMBL/GenBank/DDBJ whole genome shotgun (WGS) entry which is preliminary data.</text>
</comment>
<dbReference type="PANTHER" id="PTHR34308:SF1">
    <property type="entry name" value="COBALAMIN BIOSYNTHESIS PROTEIN CBIB"/>
    <property type="match status" value="1"/>
</dbReference>
<evidence type="ECO:0000256" key="5">
    <source>
        <dbReference type="ARBA" id="ARBA00022573"/>
    </source>
</evidence>
<accession>W4M3Z0</accession>
<dbReference type="Pfam" id="PF03186">
    <property type="entry name" value="CobD_Cbib"/>
    <property type="match status" value="1"/>
</dbReference>
<dbReference type="UniPathway" id="UPA00148"/>
<evidence type="ECO:0000256" key="8">
    <source>
        <dbReference type="ARBA" id="ARBA00023136"/>
    </source>
</evidence>
<dbReference type="NCBIfam" id="NF002281">
    <property type="entry name" value="PRK01209.2-5"/>
    <property type="match status" value="1"/>
</dbReference>
<name>W4M3Z0_9BACT</name>
<evidence type="ECO:0000313" key="11">
    <source>
        <dbReference type="Proteomes" id="UP000019140"/>
    </source>
</evidence>
<proteinExistence type="inferred from homology"/>
<dbReference type="PATRIC" id="fig|1429439.4.peg.4991"/>
<dbReference type="NCBIfam" id="TIGR00380">
    <property type="entry name" value="cobal_cbiB"/>
    <property type="match status" value="1"/>
</dbReference>
<keyword evidence="11" id="KW-1185">Reference proteome</keyword>
<dbReference type="EMBL" id="AZHX01001245">
    <property type="protein sequence ID" value="ETX04332.1"/>
    <property type="molecule type" value="Genomic_DNA"/>
</dbReference>
<reference evidence="10 11" key="1">
    <citation type="journal article" date="2014" name="Nature">
        <title>An environmental bacterial taxon with a large and distinct metabolic repertoire.</title>
        <authorList>
            <person name="Wilson M.C."/>
            <person name="Mori T."/>
            <person name="Ruckert C."/>
            <person name="Uria A.R."/>
            <person name="Helf M.J."/>
            <person name="Takada K."/>
            <person name="Gernert C."/>
            <person name="Steffens U.A."/>
            <person name="Heycke N."/>
            <person name="Schmitt S."/>
            <person name="Rinke C."/>
            <person name="Helfrich E.J."/>
            <person name="Brachmann A.O."/>
            <person name="Gurgui C."/>
            <person name="Wakimoto T."/>
            <person name="Kracht M."/>
            <person name="Crusemann M."/>
            <person name="Hentschel U."/>
            <person name="Abe I."/>
            <person name="Matsunaga S."/>
            <person name="Kalinowski J."/>
            <person name="Takeyama H."/>
            <person name="Piel J."/>
        </authorList>
    </citation>
    <scope>NUCLEOTIDE SEQUENCE [LARGE SCALE GENOMIC DNA]</scope>
    <source>
        <strain evidence="11">TSY2</strain>
    </source>
</reference>
<evidence type="ECO:0000256" key="9">
    <source>
        <dbReference type="HAMAP-Rule" id="MF_00024"/>
    </source>
</evidence>
<comment type="subcellular location">
    <subcellularLocation>
        <location evidence="1 9">Cell membrane</location>
        <topology evidence="1 9">Multi-pass membrane protein</topology>
    </subcellularLocation>
</comment>
<comment type="pathway">
    <text evidence="2 9">Cofactor biosynthesis; adenosylcobalamin biosynthesis.</text>
</comment>
<keyword evidence="5 9" id="KW-0169">Cobalamin biosynthesis</keyword>
<dbReference type="GO" id="GO:0048472">
    <property type="term" value="F:threonine-phosphate decarboxylase activity"/>
    <property type="evidence" value="ECO:0007669"/>
    <property type="project" value="InterPro"/>
</dbReference>
<evidence type="ECO:0000256" key="7">
    <source>
        <dbReference type="ARBA" id="ARBA00022989"/>
    </source>
</evidence>
<feature type="transmembrane region" description="Helical" evidence="9">
    <location>
        <begin position="53"/>
        <end position="75"/>
    </location>
</feature>
<sequence>MIAPPISIFPLLLAIGMDLVIGEPPNRFHPVVWMGQLIAALRRWAPSQGRINAFLYGGLIMLISAALVMGLGALLQQLLATLPWLLSLLLEALILKTCFSLRSLARAARQVQHALLQQNLPQARHLLSWHLVSRDTTVLSPSQISAATIESVAENASDSLVAPLFYYAIGGLPCALLYRLINTADAMLGYRDFEREWLGKIPARLDDLVNLIPARLTAWLILIMAFLYRQGIQEGWRVWRRDAKQTASPNAGHPMSAMAGALGVELVKIGHYRLGNGLKPPVQADIARSIVILYGIAILTLILCSSYIVL</sequence>
<dbReference type="GO" id="GO:0005886">
    <property type="term" value="C:plasma membrane"/>
    <property type="evidence" value="ECO:0007669"/>
    <property type="project" value="UniProtKB-SubCell"/>
</dbReference>
<evidence type="ECO:0000256" key="4">
    <source>
        <dbReference type="ARBA" id="ARBA00022475"/>
    </source>
</evidence>
<evidence type="ECO:0000256" key="2">
    <source>
        <dbReference type="ARBA" id="ARBA00004953"/>
    </source>
</evidence>
<gene>
    <name evidence="9" type="primary">cobD</name>
    <name evidence="10" type="ORF">ETSY2_29410</name>
</gene>
<dbReference type="PANTHER" id="PTHR34308">
    <property type="entry name" value="COBALAMIN BIOSYNTHESIS PROTEIN CBIB"/>
    <property type="match status" value="1"/>
</dbReference>
<keyword evidence="7 9" id="KW-1133">Transmembrane helix</keyword>
<organism evidence="10 11">
    <name type="scientific">Candidatus Entotheonella gemina</name>
    <dbReference type="NCBI Taxonomy" id="1429439"/>
    <lineage>
        <taxon>Bacteria</taxon>
        <taxon>Pseudomonadati</taxon>
        <taxon>Nitrospinota/Tectimicrobiota group</taxon>
        <taxon>Candidatus Tectimicrobiota</taxon>
        <taxon>Candidatus Entotheonellia</taxon>
        <taxon>Candidatus Entotheonellales</taxon>
        <taxon>Candidatus Entotheonellaceae</taxon>
        <taxon>Candidatus Entotheonella</taxon>
    </lineage>
</organism>
<dbReference type="HOGENOM" id="CLU_054212_0_0_7"/>
<evidence type="ECO:0000256" key="1">
    <source>
        <dbReference type="ARBA" id="ARBA00004651"/>
    </source>
</evidence>
<keyword evidence="6 9" id="KW-0812">Transmembrane</keyword>
<comment type="similarity">
    <text evidence="3 9">Belongs to the CobD/CbiB family.</text>
</comment>
<dbReference type="AlphaFoldDB" id="W4M3Z0"/>
<dbReference type="GO" id="GO:0009236">
    <property type="term" value="P:cobalamin biosynthetic process"/>
    <property type="evidence" value="ECO:0007669"/>
    <property type="project" value="UniProtKB-UniRule"/>
</dbReference>
<evidence type="ECO:0000256" key="6">
    <source>
        <dbReference type="ARBA" id="ARBA00022692"/>
    </source>
</evidence>
<feature type="transmembrane region" description="Helical" evidence="9">
    <location>
        <begin position="208"/>
        <end position="228"/>
    </location>
</feature>
<protein>
    <recommendedName>
        <fullName evidence="9">Cobalamin biosynthesis protein CobD</fullName>
    </recommendedName>
</protein>
<comment type="function">
    <text evidence="9">Converts cobyric acid to cobinamide by the addition of aminopropanol on the F carboxylic group.</text>
</comment>
<dbReference type="GO" id="GO:0015420">
    <property type="term" value="F:ABC-type vitamin B12 transporter activity"/>
    <property type="evidence" value="ECO:0007669"/>
    <property type="project" value="UniProtKB-UniRule"/>
</dbReference>
<keyword evidence="4 9" id="KW-1003">Cell membrane</keyword>
<dbReference type="Proteomes" id="UP000019140">
    <property type="component" value="Unassembled WGS sequence"/>
</dbReference>
<feature type="transmembrane region" description="Helical" evidence="9">
    <location>
        <begin position="291"/>
        <end position="309"/>
    </location>
</feature>
<feature type="transmembrane region" description="Helical" evidence="9">
    <location>
        <begin position="81"/>
        <end position="99"/>
    </location>
</feature>
<keyword evidence="8 9" id="KW-0472">Membrane</keyword>
<evidence type="ECO:0000313" key="10">
    <source>
        <dbReference type="EMBL" id="ETX04332.1"/>
    </source>
</evidence>
<dbReference type="HAMAP" id="MF_00024">
    <property type="entry name" value="CobD_CbiB"/>
    <property type="match status" value="1"/>
</dbReference>